<sequence length="464" mass="48302">MREIVCDVAIIGAGTAGIAAHRAALKEGARSVLIEQGPGGTTCARVGCMPSKLLISAAEAAHVARSAEGFGVRVGGVEIDGPAVLRRMRSLRDDFVASVFEGLDDLPAESRLTGRAVFEGPDCLRVGDHTRLRFKAAVLATGSSPSVPEPLHDLGERVLTTDTVFEIEALPESLAVLGAGPVGLELAQAMARLGVRVSVFDPGDSLGGLKDPDLTAAAREIFSGAFDLHLGAEVESGAAEGDGVHLTWSAKEGADSTSGSGRFARVLSAAGRPPNVRGIGLERTGAQLDERGSPAFDARSLQCEGTALFIAGDANADRPILHEASRQGKIAGRNAARLAAGAGVERPERWVMLAMVFSDPQIAVVGGGFDEDAGHRVGGADFCDQGRARAMDRAQGGLRLYAEPGGRLVGAEMIGPEVEHLAHLVAYAVQDGLDVAAFRDRPFYHPTLEEALDTALGQLMDRDG</sequence>
<keyword evidence="4" id="KW-0274">FAD</keyword>
<dbReference type="InterPro" id="IPR016156">
    <property type="entry name" value="FAD/NAD-linked_Rdtase_dimer_sf"/>
</dbReference>
<comment type="similarity">
    <text evidence="2">Belongs to the class-I pyridine nucleotide-disulfide oxidoreductase family.</text>
</comment>
<dbReference type="PIRSF" id="PIRSF000350">
    <property type="entry name" value="Mercury_reductase_MerA"/>
    <property type="match status" value="1"/>
</dbReference>
<evidence type="ECO:0000259" key="5">
    <source>
        <dbReference type="Pfam" id="PF02852"/>
    </source>
</evidence>
<feature type="domain" description="FAD/NAD(P)-binding" evidence="6">
    <location>
        <begin position="7"/>
        <end position="328"/>
    </location>
</feature>
<dbReference type="InterPro" id="IPR036324">
    <property type="entry name" value="Mn/Fe_SOD_N_sf"/>
</dbReference>
<dbReference type="PRINTS" id="PR00368">
    <property type="entry name" value="FADPNR"/>
</dbReference>
<comment type="caution">
    <text evidence="7">The sequence shown here is derived from an EMBL/GenBank/DDBJ whole genome shotgun (WGS) entry which is preliminary data.</text>
</comment>
<dbReference type="NCBIfam" id="NF004939">
    <property type="entry name" value="PRK06292.1-1"/>
    <property type="match status" value="1"/>
</dbReference>
<feature type="domain" description="Pyridine nucleotide-disulphide oxidoreductase dimerisation" evidence="5">
    <location>
        <begin position="354"/>
        <end position="455"/>
    </location>
</feature>
<dbReference type="InterPro" id="IPR023753">
    <property type="entry name" value="FAD/NAD-binding_dom"/>
</dbReference>
<dbReference type="RefSeq" id="WP_238308592.1">
    <property type="nucleotide sequence ID" value="NZ_BPRE01000018.1"/>
</dbReference>
<evidence type="ECO:0000256" key="1">
    <source>
        <dbReference type="ARBA" id="ARBA00001974"/>
    </source>
</evidence>
<accession>A0ABQ4V0H3</accession>
<dbReference type="PANTHER" id="PTHR43014:SF4">
    <property type="entry name" value="PYRIDINE NUCLEOTIDE-DISULFIDE OXIDOREDUCTASE RCLA-RELATED"/>
    <property type="match status" value="1"/>
</dbReference>
<dbReference type="Proteomes" id="UP001055093">
    <property type="component" value="Unassembled WGS sequence"/>
</dbReference>
<dbReference type="Pfam" id="PF07992">
    <property type="entry name" value="Pyr_redox_2"/>
    <property type="match status" value="1"/>
</dbReference>
<dbReference type="InterPro" id="IPR004099">
    <property type="entry name" value="Pyr_nucl-diS_OxRdtase_dimer"/>
</dbReference>
<name>A0ABQ4V0H3_9HYPH</name>
<gene>
    <name evidence="7" type="primary">pdhD</name>
    <name evidence="7" type="ORF">BGCPKDLD_4510</name>
</gene>
<dbReference type="Gene3D" id="1.10.287.990">
    <property type="entry name" value="Fe,Mn superoxide dismutase (SOD) domain"/>
    <property type="match status" value="1"/>
</dbReference>
<dbReference type="Pfam" id="PF02852">
    <property type="entry name" value="Pyr_redox_dim"/>
    <property type="match status" value="1"/>
</dbReference>
<evidence type="ECO:0000313" key="7">
    <source>
        <dbReference type="EMBL" id="GJE77901.1"/>
    </source>
</evidence>
<dbReference type="InterPro" id="IPR036188">
    <property type="entry name" value="FAD/NAD-bd_sf"/>
</dbReference>
<dbReference type="SUPFAM" id="SSF51905">
    <property type="entry name" value="FAD/NAD(P)-binding domain"/>
    <property type="match status" value="2"/>
</dbReference>
<evidence type="ECO:0000313" key="8">
    <source>
        <dbReference type="Proteomes" id="UP001055093"/>
    </source>
</evidence>
<reference evidence="7" key="2">
    <citation type="submission" date="2021-08" db="EMBL/GenBank/DDBJ databases">
        <authorList>
            <person name="Tani A."/>
            <person name="Ola A."/>
            <person name="Ogura Y."/>
            <person name="Katsura K."/>
            <person name="Hayashi T."/>
        </authorList>
    </citation>
    <scope>NUCLEOTIDE SEQUENCE</scope>
    <source>
        <strain evidence="7">DSM 14458</strain>
    </source>
</reference>
<keyword evidence="8" id="KW-1185">Reference proteome</keyword>
<dbReference type="Gene3D" id="3.50.50.60">
    <property type="entry name" value="FAD/NAD(P)-binding domain"/>
    <property type="match status" value="3"/>
</dbReference>
<reference evidence="7" key="1">
    <citation type="journal article" date="2021" name="Front. Microbiol.">
        <title>Comprehensive Comparative Genomics and Phenotyping of Methylobacterium Species.</title>
        <authorList>
            <person name="Alessa O."/>
            <person name="Ogura Y."/>
            <person name="Fujitani Y."/>
            <person name="Takami H."/>
            <person name="Hayashi T."/>
            <person name="Sahin N."/>
            <person name="Tani A."/>
        </authorList>
    </citation>
    <scope>NUCLEOTIDE SEQUENCE</scope>
    <source>
        <strain evidence="7">DSM 14458</strain>
    </source>
</reference>
<dbReference type="SUPFAM" id="SSF55424">
    <property type="entry name" value="FAD/NAD-linked reductases, dimerisation (C-terminal) domain"/>
    <property type="match status" value="1"/>
</dbReference>
<evidence type="ECO:0000256" key="3">
    <source>
        <dbReference type="ARBA" id="ARBA00022630"/>
    </source>
</evidence>
<evidence type="ECO:0000256" key="2">
    <source>
        <dbReference type="ARBA" id="ARBA00007532"/>
    </source>
</evidence>
<dbReference type="PRINTS" id="PR00411">
    <property type="entry name" value="PNDRDTASEI"/>
</dbReference>
<dbReference type="Gene3D" id="3.30.390.30">
    <property type="match status" value="1"/>
</dbReference>
<dbReference type="PANTHER" id="PTHR43014">
    <property type="entry name" value="MERCURIC REDUCTASE"/>
    <property type="match status" value="1"/>
</dbReference>
<proteinExistence type="inferred from homology"/>
<keyword evidence="3" id="KW-0285">Flavoprotein</keyword>
<evidence type="ECO:0000256" key="4">
    <source>
        <dbReference type="ARBA" id="ARBA00022827"/>
    </source>
</evidence>
<dbReference type="InterPro" id="IPR001100">
    <property type="entry name" value="Pyr_nuc-diS_OxRdtase"/>
</dbReference>
<protein>
    <submittedName>
        <fullName evidence="7">Dihydrolipoyl dehydrogenase</fullName>
    </submittedName>
</protein>
<comment type="cofactor">
    <cofactor evidence="1">
        <name>FAD</name>
        <dbReference type="ChEBI" id="CHEBI:57692"/>
    </cofactor>
</comment>
<dbReference type="EMBL" id="BPRE01000018">
    <property type="protein sequence ID" value="GJE77901.1"/>
    <property type="molecule type" value="Genomic_DNA"/>
</dbReference>
<organism evidence="7 8">
    <name type="scientific">Methylorubrum suomiense</name>
    <dbReference type="NCBI Taxonomy" id="144191"/>
    <lineage>
        <taxon>Bacteria</taxon>
        <taxon>Pseudomonadati</taxon>
        <taxon>Pseudomonadota</taxon>
        <taxon>Alphaproteobacteria</taxon>
        <taxon>Hyphomicrobiales</taxon>
        <taxon>Methylobacteriaceae</taxon>
        <taxon>Methylorubrum</taxon>
    </lineage>
</organism>
<evidence type="ECO:0000259" key="6">
    <source>
        <dbReference type="Pfam" id="PF07992"/>
    </source>
</evidence>